<protein>
    <submittedName>
        <fullName evidence="2">PQQ-dependent sugar dehydrogenase</fullName>
        <ecNumber evidence="2">1.1.5.-</ecNumber>
    </submittedName>
</protein>
<dbReference type="Proteomes" id="UP001293718">
    <property type="component" value="Unassembled WGS sequence"/>
</dbReference>
<dbReference type="InterPro" id="IPR011042">
    <property type="entry name" value="6-blade_b-propeller_TolB-like"/>
</dbReference>
<accession>A0ABU5IH94</accession>
<evidence type="ECO:0000313" key="3">
    <source>
        <dbReference type="Proteomes" id="UP001293718"/>
    </source>
</evidence>
<dbReference type="InterPro" id="IPR011041">
    <property type="entry name" value="Quinoprot_gluc/sorb_DH_b-prop"/>
</dbReference>
<organism evidence="2 3">
    <name type="scientific">Azohydromonas lata</name>
    <dbReference type="NCBI Taxonomy" id="45677"/>
    <lineage>
        <taxon>Bacteria</taxon>
        <taxon>Pseudomonadati</taxon>
        <taxon>Pseudomonadota</taxon>
        <taxon>Betaproteobacteria</taxon>
        <taxon>Burkholderiales</taxon>
        <taxon>Sphaerotilaceae</taxon>
        <taxon>Azohydromonas</taxon>
    </lineage>
</organism>
<dbReference type="EC" id="1.1.5.-" evidence="2"/>
<dbReference type="Gene3D" id="2.120.10.30">
    <property type="entry name" value="TolB, C-terminal domain"/>
    <property type="match status" value="1"/>
</dbReference>
<proteinExistence type="predicted"/>
<evidence type="ECO:0000313" key="2">
    <source>
        <dbReference type="EMBL" id="MDZ5457308.1"/>
    </source>
</evidence>
<gene>
    <name evidence="2" type="ORF">SM757_12080</name>
</gene>
<dbReference type="RefSeq" id="WP_322465635.1">
    <property type="nucleotide sequence ID" value="NZ_JAXOJX010000016.1"/>
</dbReference>
<dbReference type="GO" id="GO:0016491">
    <property type="term" value="F:oxidoreductase activity"/>
    <property type="evidence" value="ECO:0007669"/>
    <property type="project" value="UniProtKB-KW"/>
</dbReference>
<comment type="caution">
    <text evidence="2">The sequence shown here is derived from an EMBL/GenBank/DDBJ whole genome shotgun (WGS) entry which is preliminary data.</text>
</comment>
<evidence type="ECO:0000259" key="1">
    <source>
        <dbReference type="Pfam" id="PF07995"/>
    </source>
</evidence>
<keyword evidence="3" id="KW-1185">Reference proteome</keyword>
<dbReference type="EMBL" id="JAXOJX010000016">
    <property type="protein sequence ID" value="MDZ5457308.1"/>
    <property type="molecule type" value="Genomic_DNA"/>
</dbReference>
<feature type="domain" description="Glucose/Sorbosone dehydrogenase" evidence="1">
    <location>
        <begin position="98"/>
        <end position="438"/>
    </location>
</feature>
<dbReference type="SUPFAM" id="SSF50952">
    <property type="entry name" value="Soluble quinoprotein glucose dehydrogenase"/>
    <property type="match status" value="1"/>
</dbReference>
<name>A0ABU5IH94_9BURK</name>
<dbReference type="PANTHER" id="PTHR19328:SF75">
    <property type="entry name" value="ALDOSE SUGAR DEHYDROGENASE YLII"/>
    <property type="match status" value="1"/>
</dbReference>
<sequence>MQFFEKNVVEVLMREQQCAGEPARAANLSRRGALGRLAGWGGVAGLGGASALLAGCGGGDGGMAESPAALESAAQVADTAASAEAAALPAARVVRAGLNHPWGLDFLGDGSLLVTERAGRLRRISADGSSMSSISGLPPRIFVGGQGGLLDVIVEHLGGDTWVYLSYTERGTGPQYNTAGLAVARARLVAGALRDLAVIFRASPKVAVSNMSNYGGRMALAGTKLFVSLGDHFTDAERIRAQWLGAHHGKIVRINRNGSVPADNPFVGQPGALPEIWSRGHRNPQGLTFNPFTGELWSSEHGPQGGDEINVIERGQNYGWPRISYGCEYGTTVGACTVVGGKRELTGMEQPQTWWVPTSIAPSGISFYDGAMFPEWRGNLFVAALKDTSLWRLTLSGRKVVSRSALYRGLGRRMRHVRQAPDGALLVLTDEDNGRILRIAR</sequence>
<dbReference type="InterPro" id="IPR012938">
    <property type="entry name" value="Glc/Sorbosone_DH"/>
</dbReference>
<dbReference type="Pfam" id="PF07995">
    <property type="entry name" value="GSDH"/>
    <property type="match status" value="1"/>
</dbReference>
<keyword evidence="2" id="KW-0560">Oxidoreductase</keyword>
<dbReference type="PANTHER" id="PTHR19328">
    <property type="entry name" value="HEDGEHOG-INTERACTING PROTEIN"/>
    <property type="match status" value="1"/>
</dbReference>
<reference evidence="2 3" key="1">
    <citation type="submission" date="2023-11" db="EMBL/GenBank/DDBJ databases">
        <title>Draft genome of Azohydromonas lata strain H1 (DSM1123), a polyhydroxyalkanoate producer.</title>
        <authorList>
            <person name="Traversa D."/>
            <person name="D'Addabbo P."/>
            <person name="Pazzani C."/>
            <person name="Manzari C."/>
            <person name="Chiara M."/>
            <person name="Scrascia M."/>
        </authorList>
    </citation>
    <scope>NUCLEOTIDE SEQUENCE [LARGE SCALE GENOMIC DNA]</scope>
    <source>
        <strain evidence="2 3">H1</strain>
    </source>
</reference>